<dbReference type="EMBL" id="CP159992">
    <property type="protein sequence ID" value="XCP93577.1"/>
    <property type="molecule type" value="Genomic_DNA"/>
</dbReference>
<gene>
    <name evidence="1" type="ORF">ABXS70_20530</name>
</gene>
<dbReference type="RefSeq" id="WP_342554525.1">
    <property type="nucleotide sequence ID" value="NZ_CP159992.1"/>
</dbReference>
<organism evidence="1">
    <name type="scientific">Paenibacillus sp. AN1007</name>
    <dbReference type="NCBI Taxonomy" id="3151385"/>
    <lineage>
        <taxon>Bacteria</taxon>
        <taxon>Bacillati</taxon>
        <taxon>Bacillota</taxon>
        <taxon>Bacilli</taxon>
        <taxon>Bacillales</taxon>
        <taxon>Paenibacillaceae</taxon>
        <taxon>Paenibacillus</taxon>
    </lineage>
</organism>
<reference evidence="1" key="1">
    <citation type="submission" date="2024-05" db="EMBL/GenBank/DDBJ databases">
        <title>Draft genome assemblies of 36 bacteria isolated from hibernating arctic ground squirrels.</title>
        <authorList>
            <person name="McKee H."/>
            <person name="Mullen L."/>
            <person name="Drown D.M."/>
            <person name="Duddleston K.N."/>
        </authorList>
    </citation>
    <scope>NUCLEOTIDE SEQUENCE</scope>
    <source>
        <strain evidence="1">AN1007</strain>
    </source>
</reference>
<evidence type="ECO:0000313" key="1">
    <source>
        <dbReference type="EMBL" id="XCP93577.1"/>
    </source>
</evidence>
<sequence>MTRPLVTLSIEEFGFALAALGAEDIAAGLLKPMYGELTEQHWELVLRAASHSLLSKGLIVRMEETEVELEPEFLKMLMHFAQSRSMIRAYSDSLGQEKVLTIHQDTDNNDTYLYHLTVDQRVHLFTWTEPKEWKEELFQFYTGQQQPFIEHPTRFKITEEQWNVLTNENPTSLDSLTSDWGLPSESCELLLRWHESFEASDRQVDNLSIIRYTSDQTEIPLPDQALLLLHTEQGFWSISKDHSGSENDASIEITQHSAASFRSQLQAWIDHSAIPVSHS</sequence>
<name>A0AAU8NAQ0_9BACL</name>
<dbReference type="AlphaFoldDB" id="A0AAU8NAQ0"/>
<protein>
    <submittedName>
        <fullName evidence="1">Uncharacterized protein</fullName>
    </submittedName>
</protein>
<proteinExistence type="predicted"/>
<accession>A0AAU8NAQ0</accession>